<evidence type="ECO:0000313" key="9">
    <source>
        <dbReference type="Proteomes" id="UP000267029"/>
    </source>
</evidence>
<keyword evidence="5" id="KW-0539">Nucleus</keyword>
<reference evidence="8 9" key="1">
    <citation type="submission" date="2018-10" db="EMBL/GenBank/DDBJ databases">
        <authorList>
            <consortium name="Pathogen Informatics"/>
        </authorList>
    </citation>
    <scope>NUCLEOTIDE SEQUENCE [LARGE SCALE GENOMIC DNA]</scope>
</reference>
<dbReference type="Gene3D" id="3.30.160.60">
    <property type="entry name" value="Classic Zinc Finger"/>
    <property type="match status" value="1"/>
</dbReference>
<evidence type="ECO:0000313" key="8">
    <source>
        <dbReference type="EMBL" id="VDD80709.1"/>
    </source>
</evidence>
<keyword evidence="4" id="KW-0736">Signalosome</keyword>
<feature type="compositionally biased region" description="Pro residues" evidence="6">
    <location>
        <begin position="360"/>
        <end position="387"/>
    </location>
</feature>
<evidence type="ECO:0000256" key="1">
    <source>
        <dbReference type="ARBA" id="ARBA00004123"/>
    </source>
</evidence>
<protein>
    <recommendedName>
        <fullName evidence="7">C2H2-type domain-containing protein</fullName>
    </recommendedName>
</protein>
<evidence type="ECO:0000256" key="2">
    <source>
        <dbReference type="ARBA" id="ARBA00004496"/>
    </source>
</evidence>
<evidence type="ECO:0000256" key="4">
    <source>
        <dbReference type="ARBA" id="ARBA00022790"/>
    </source>
</evidence>
<keyword evidence="9" id="KW-1185">Reference proteome</keyword>
<dbReference type="SMART" id="SM00355">
    <property type="entry name" value="ZnF_C2H2"/>
    <property type="match status" value="4"/>
</dbReference>
<sequence length="633" mass="70039">MDCGSDTQLALNIQIEELENAELRSRVLNSSQYLELLCLYLRSDDIMGARFLWKRISPDIKASQPYLKSVWDLAVLLLKHQHPQFLTVCQGVMGAADLPSFARVHLSEVYQRIQRSTLDLIRSAYSCISVADVCELLRLPEGDAISLMQGWTLSSDGLYLTEPSVTDKPAHSVDNNLLNSELMAKLTEFMSIQILKSESPLVIVIPHRQCFPACVRLRLAAALDQGTPPNNTGGCWLDSLLPLLCPQCPFHARNPVSLRRHAWSNHLDSDQIFQSRFYSCSKCTATTTDLNCLRAHYSRVHGLHSSDVKVLVNWITLTRDTIAHHATPPASAFTEVDDATPPVKEAGLQEAEGPVLSPSSPSPSPSSPSPPRTAAPAPSPPRQQPRPPSHDWSQLISRVDKKFSCLLCTTATATPSLYQYNGRTEVVFHVVTRHLLRKEIEDDLSQYGRLTTQVKHQIGGYFADGMHIRSGVHYKDAERVEAALFLSVELHLRWKVAPGANATTPPQKQFTCSGCQAIFHNEQVAVTHVNHELRNQLPEFMRARSCPWSLSTRDEWVWCVPDLVPSNKPSPPTASPVPSRPSHHGGDRFPGSSGFAPSCDPFSAAALSMEGVTSKTILFANTSSNDTPSSRRI</sequence>
<dbReference type="AlphaFoldDB" id="A0A0R3UHB8"/>
<dbReference type="OrthoDB" id="5351233at2759"/>
<feature type="domain" description="C2H2-type" evidence="7">
    <location>
        <begin position="243"/>
        <end position="266"/>
    </location>
</feature>
<proteinExistence type="predicted"/>
<dbReference type="GO" id="GO:0000338">
    <property type="term" value="P:protein deneddylation"/>
    <property type="evidence" value="ECO:0007669"/>
    <property type="project" value="InterPro"/>
</dbReference>
<gene>
    <name evidence="8" type="ORF">MCOS_LOCUS6712</name>
</gene>
<dbReference type="InterPro" id="IPR033205">
    <property type="entry name" value="COP9_CSN8"/>
</dbReference>
<dbReference type="InterPro" id="IPR033464">
    <property type="entry name" value="CSN8_PSD8_EIF3K"/>
</dbReference>
<dbReference type="PANTHER" id="PTHR13339">
    <property type="entry name" value="COP9 SIGNALOSOME COMPLEX SUBUNIT 8"/>
    <property type="match status" value="1"/>
</dbReference>
<feature type="domain" description="C2H2-type" evidence="7">
    <location>
        <begin position="403"/>
        <end position="434"/>
    </location>
</feature>
<evidence type="ECO:0000256" key="3">
    <source>
        <dbReference type="ARBA" id="ARBA00022490"/>
    </source>
</evidence>
<dbReference type="GO" id="GO:0005737">
    <property type="term" value="C:cytoplasm"/>
    <property type="evidence" value="ECO:0007669"/>
    <property type="project" value="UniProtKB-SubCell"/>
</dbReference>
<feature type="region of interest" description="Disordered" evidence="6">
    <location>
        <begin position="567"/>
        <end position="595"/>
    </location>
</feature>
<dbReference type="PANTHER" id="PTHR13339:SF0">
    <property type="entry name" value="COP9 SIGNALOSOME COMPLEX SUBUNIT 8"/>
    <property type="match status" value="1"/>
</dbReference>
<accession>A0A0R3UHB8</accession>
<feature type="compositionally biased region" description="Pro residues" evidence="6">
    <location>
        <begin position="568"/>
        <end position="579"/>
    </location>
</feature>
<comment type="subcellular location">
    <subcellularLocation>
        <location evidence="2">Cytoplasm</location>
    </subcellularLocation>
    <subcellularLocation>
        <location evidence="1">Nucleus</location>
    </subcellularLocation>
</comment>
<evidence type="ECO:0000256" key="5">
    <source>
        <dbReference type="ARBA" id="ARBA00023242"/>
    </source>
</evidence>
<evidence type="ECO:0000259" key="7">
    <source>
        <dbReference type="SMART" id="SM00355"/>
    </source>
</evidence>
<evidence type="ECO:0000256" key="6">
    <source>
        <dbReference type="SAM" id="MobiDB-lite"/>
    </source>
</evidence>
<keyword evidence="3" id="KW-0963">Cytoplasm</keyword>
<feature type="region of interest" description="Disordered" evidence="6">
    <location>
        <begin position="348"/>
        <end position="392"/>
    </location>
</feature>
<feature type="domain" description="C2H2-type" evidence="7">
    <location>
        <begin position="510"/>
        <end position="531"/>
    </location>
</feature>
<dbReference type="Pfam" id="PF10075">
    <property type="entry name" value="CSN8_PSD8_EIF3K"/>
    <property type="match status" value="1"/>
</dbReference>
<dbReference type="Proteomes" id="UP000267029">
    <property type="component" value="Unassembled WGS sequence"/>
</dbReference>
<dbReference type="STRING" id="53468.A0A0R3UHB8"/>
<dbReference type="GO" id="GO:0008180">
    <property type="term" value="C:COP9 signalosome"/>
    <property type="evidence" value="ECO:0007669"/>
    <property type="project" value="UniProtKB-KW"/>
</dbReference>
<name>A0A0R3UHB8_MESCO</name>
<feature type="domain" description="C2H2-type" evidence="7">
    <location>
        <begin position="278"/>
        <end position="301"/>
    </location>
</feature>
<organism evidence="8 9">
    <name type="scientific">Mesocestoides corti</name>
    <name type="common">Flatworm</name>
    <dbReference type="NCBI Taxonomy" id="53468"/>
    <lineage>
        <taxon>Eukaryota</taxon>
        <taxon>Metazoa</taxon>
        <taxon>Spiralia</taxon>
        <taxon>Lophotrochozoa</taxon>
        <taxon>Platyhelminthes</taxon>
        <taxon>Cestoda</taxon>
        <taxon>Eucestoda</taxon>
        <taxon>Cyclophyllidea</taxon>
        <taxon>Mesocestoididae</taxon>
        <taxon>Mesocestoides</taxon>
    </lineage>
</organism>
<dbReference type="GO" id="GO:0010387">
    <property type="term" value="P:COP9 signalosome assembly"/>
    <property type="evidence" value="ECO:0007669"/>
    <property type="project" value="InterPro"/>
</dbReference>
<dbReference type="EMBL" id="UXSR01005285">
    <property type="protein sequence ID" value="VDD80709.1"/>
    <property type="molecule type" value="Genomic_DNA"/>
</dbReference>
<dbReference type="InterPro" id="IPR013087">
    <property type="entry name" value="Znf_C2H2_type"/>
</dbReference>